<dbReference type="InterPro" id="IPR010985">
    <property type="entry name" value="Ribbon_hlx_hlx"/>
</dbReference>
<dbReference type="SUPFAM" id="SSF47598">
    <property type="entry name" value="Ribbon-helix-helix"/>
    <property type="match status" value="1"/>
</dbReference>
<dbReference type="GO" id="GO:0006355">
    <property type="term" value="P:regulation of DNA-templated transcription"/>
    <property type="evidence" value="ECO:0007669"/>
    <property type="project" value="InterPro"/>
</dbReference>
<evidence type="ECO:0000313" key="1">
    <source>
        <dbReference type="EMBL" id="DAD98901.1"/>
    </source>
</evidence>
<dbReference type="EMBL" id="BK015269">
    <property type="protein sequence ID" value="DAD98901.1"/>
    <property type="molecule type" value="Genomic_DNA"/>
</dbReference>
<reference evidence="1" key="1">
    <citation type="journal article" date="2021" name="Proc. Natl. Acad. Sci. U.S.A.">
        <title>A Catalog of Tens of Thousands of Viruses from Human Metagenomes Reveals Hidden Associations with Chronic Diseases.</title>
        <authorList>
            <person name="Tisza M.J."/>
            <person name="Buck C.B."/>
        </authorList>
    </citation>
    <scope>NUCLEOTIDE SEQUENCE</scope>
    <source>
        <strain evidence="1">CtEBR14</strain>
    </source>
</reference>
<sequence>MEATKKKMGRPTINPKNIQTRIRMSEEEVEKLEFCAKEKNITKSEVIRLGIEKVYQEIIGNKKN</sequence>
<dbReference type="InterPro" id="IPR013321">
    <property type="entry name" value="Arc_rbn_hlx_hlx"/>
</dbReference>
<dbReference type="Gene3D" id="1.10.1220.10">
    <property type="entry name" value="Met repressor-like"/>
    <property type="match status" value="1"/>
</dbReference>
<accession>A0A8S5NVR7</accession>
<organism evidence="1">
    <name type="scientific">Myoviridae sp. ctEBR14</name>
    <dbReference type="NCBI Taxonomy" id="2825060"/>
    <lineage>
        <taxon>Viruses</taxon>
        <taxon>Duplodnaviria</taxon>
        <taxon>Heunggongvirae</taxon>
        <taxon>Uroviricota</taxon>
        <taxon>Caudoviricetes</taxon>
    </lineage>
</organism>
<protein>
    <submittedName>
        <fullName evidence="1">NikA, BACTERIAL CONJUGATION, RELAXASE, DNA</fullName>
    </submittedName>
</protein>
<name>A0A8S5NVR7_9CAUD</name>
<proteinExistence type="predicted"/>